<name>A0A833LX70_9LEPT</name>
<evidence type="ECO:0000256" key="1">
    <source>
        <dbReference type="SAM" id="SignalP"/>
    </source>
</evidence>
<keyword evidence="1" id="KW-0732">Signal</keyword>
<feature type="chain" id="PRO_5032560112" evidence="1">
    <location>
        <begin position="21"/>
        <end position="335"/>
    </location>
</feature>
<feature type="signal peptide" evidence="1">
    <location>
        <begin position="1"/>
        <end position="20"/>
    </location>
</feature>
<dbReference type="AlphaFoldDB" id="A0A833LX70"/>
<comment type="caution">
    <text evidence="2">The sequence shown here is derived from an EMBL/GenBank/DDBJ whole genome shotgun (WGS) entry which is preliminary data.</text>
</comment>
<dbReference type="Proteomes" id="UP000460298">
    <property type="component" value="Unassembled WGS sequence"/>
</dbReference>
<organism evidence="2 3">
    <name type="scientific">Leptonema illini</name>
    <dbReference type="NCBI Taxonomy" id="183"/>
    <lineage>
        <taxon>Bacteria</taxon>
        <taxon>Pseudomonadati</taxon>
        <taxon>Spirochaetota</taxon>
        <taxon>Spirochaetia</taxon>
        <taxon>Leptospirales</taxon>
        <taxon>Leptospiraceae</taxon>
        <taxon>Leptonema</taxon>
    </lineage>
</organism>
<evidence type="ECO:0000313" key="3">
    <source>
        <dbReference type="Proteomes" id="UP000460298"/>
    </source>
</evidence>
<dbReference type="EMBL" id="WBUI01000010">
    <property type="protein sequence ID" value="KAB2932241.1"/>
    <property type="molecule type" value="Genomic_DNA"/>
</dbReference>
<gene>
    <name evidence="2" type="ORF">F9K24_11605</name>
</gene>
<sequence length="335" mass="37788">MRINLFFGGLLFCFATAFHARPLQAIERPVIDPDKWLTTFTPFFGTVRNSTDLQFRTFRDGTDGLELIRGSKSVSGTGNGGGYQIQTMKKGWSAMHLSFVFPMFKNDDSVALFNGFQQVKTEVTGTVFALQYRFDGEWIRPFIGVHYFQGIGPHDRTIVDRMLFKNEAGEGIASIDRVAVDVQVYDPVAQAGIQIKIPIQNWSLSLFHGYGMERVRTVIDASTGRLLGDDPAGLSAGILEYGQVGPGALIPARMQINRNYHSHRPGFALYMDYRRFISLRLQARRDVNFNRWVANGVFTLLLHKYGGITVATEYSERSVATIRYVTYGPTFMMQF</sequence>
<proteinExistence type="predicted"/>
<protein>
    <submittedName>
        <fullName evidence="2">Uncharacterized protein</fullName>
    </submittedName>
</protein>
<reference evidence="2 3" key="1">
    <citation type="submission" date="2019-10" db="EMBL/GenBank/DDBJ databases">
        <title>Extracellular Electron Transfer in a Candidatus Methanoperedens spp. Enrichment Culture.</title>
        <authorList>
            <person name="Berger S."/>
            <person name="Rangel Shaw D."/>
            <person name="Berben T."/>
            <person name="In 'T Zandt M."/>
            <person name="Frank J."/>
            <person name="Reimann J."/>
            <person name="Jetten M.S.M."/>
            <person name="Welte C.U."/>
        </authorList>
    </citation>
    <scope>NUCLEOTIDE SEQUENCE [LARGE SCALE GENOMIC DNA]</scope>
    <source>
        <strain evidence="2">SB12</strain>
    </source>
</reference>
<accession>A0A833LX70</accession>
<evidence type="ECO:0000313" key="2">
    <source>
        <dbReference type="EMBL" id="KAB2932241.1"/>
    </source>
</evidence>